<sequence length="109" mass="12162">MELSPVPMTSNPGWKAMNAFLEVDNVGKVQNGSEAAADLQRSQTINQQMMDNIFMRSFTSKPKNPASDNVVQATPSQGNEINDVINSLSYRLGYHIVKETGYIHWCRTV</sequence>
<organism evidence="1 2">
    <name type="scientific">Lactuca saligna</name>
    <name type="common">Willowleaf lettuce</name>
    <dbReference type="NCBI Taxonomy" id="75948"/>
    <lineage>
        <taxon>Eukaryota</taxon>
        <taxon>Viridiplantae</taxon>
        <taxon>Streptophyta</taxon>
        <taxon>Embryophyta</taxon>
        <taxon>Tracheophyta</taxon>
        <taxon>Spermatophyta</taxon>
        <taxon>Magnoliopsida</taxon>
        <taxon>eudicotyledons</taxon>
        <taxon>Gunneridae</taxon>
        <taxon>Pentapetalae</taxon>
        <taxon>asterids</taxon>
        <taxon>campanulids</taxon>
        <taxon>Asterales</taxon>
        <taxon>Asteraceae</taxon>
        <taxon>Cichorioideae</taxon>
        <taxon>Cichorieae</taxon>
        <taxon>Lactucinae</taxon>
        <taxon>Lactuca</taxon>
    </lineage>
</organism>
<proteinExistence type="predicted"/>
<gene>
    <name evidence="1" type="ORF">LSALG_LOCUS909</name>
</gene>
<name>A0AA35Y6V7_LACSI</name>
<dbReference type="EMBL" id="OX465086">
    <property type="protein sequence ID" value="CAI9260058.1"/>
    <property type="molecule type" value="Genomic_DNA"/>
</dbReference>
<evidence type="ECO:0000313" key="1">
    <source>
        <dbReference type="EMBL" id="CAI9260058.1"/>
    </source>
</evidence>
<evidence type="ECO:0000313" key="2">
    <source>
        <dbReference type="Proteomes" id="UP001177003"/>
    </source>
</evidence>
<protein>
    <submittedName>
        <fullName evidence="1">Uncharacterized protein</fullName>
    </submittedName>
</protein>
<dbReference type="AlphaFoldDB" id="A0AA35Y6V7"/>
<accession>A0AA35Y6V7</accession>
<dbReference type="Proteomes" id="UP001177003">
    <property type="component" value="Chromosome 0"/>
</dbReference>
<keyword evidence="2" id="KW-1185">Reference proteome</keyword>
<reference evidence="1" key="1">
    <citation type="submission" date="2023-04" db="EMBL/GenBank/DDBJ databases">
        <authorList>
            <person name="Vijverberg K."/>
            <person name="Xiong W."/>
            <person name="Schranz E."/>
        </authorList>
    </citation>
    <scope>NUCLEOTIDE SEQUENCE</scope>
</reference>